<dbReference type="Proteomes" id="UP000191812">
    <property type="component" value="Unassembled WGS sequence"/>
</dbReference>
<proteinExistence type="predicted"/>
<protein>
    <recommendedName>
        <fullName evidence="3">Transposase</fullName>
    </recommendedName>
</protein>
<evidence type="ECO:0000313" key="2">
    <source>
        <dbReference type="Proteomes" id="UP000191812"/>
    </source>
</evidence>
<name>A0ABM9VCC2_9HYPH</name>
<keyword evidence="2" id="KW-1185">Reference proteome</keyword>
<organism evidence="1 2">
    <name type="scientific">Agrobacterium genomosp. 13 str. CFBP 6927</name>
    <dbReference type="NCBI Taxonomy" id="1183428"/>
    <lineage>
        <taxon>Bacteria</taxon>
        <taxon>Pseudomonadati</taxon>
        <taxon>Pseudomonadota</taxon>
        <taxon>Alphaproteobacteria</taxon>
        <taxon>Hyphomicrobiales</taxon>
        <taxon>Rhizobiaceae</taxon>
        <taxon>Rhizobium/Agrobacterium group</taxon>
        <taxon>Agrobacterium</taxon>
        <taxon>Agrobacterium tumefaciens complex</taxon>
    </lineage>
</organism>
<sequence length="61" mass="6893">MDIDARCSRWVVTPYKSKGWNIRGLMLAFVRKNVWGFSCKGTKRIQTMHSAIICGAFPTTG</sequence>
<accession>A0ABM9VCC2</accession>
<evidence type="ECO:0008006" key="3">
    <source>
        <dbReference type="Google" id="ProtNLM"/>
    </source>
</evidence>
<gene>
    <name evidence="1" type="ORF">AGR13a_Cc180002</name>
</gene>
<evidence type="ECO:0000313" key="1">
    <source>
        <dbReference type="EMBL" id="CUX15139.1"/>
    </source>
</evidence>
<comment type="caution">
    <text evidence="1">The sequence shown here is derived from an EMBL/GenBank/DDBJ whole genome shotgun (WGS) entry which is preliminary data.</text>
</comment>
<dbReference type="EMBL" id="FBWH01000010">
    <property type="protein sequence ID" value="CUX15139.1"/>
    <property type="molecule type" value="Genomic_DNA"/>
</dbReference>
<reference evidence="1 2" key="1">
    <citation type="submission" date="2016-01" db="EMBL/GenBank/DDBJ databases">
        <authorList>
            <person name="Regsiter A."/>
            <person name="william w."/>
        </authorList>
    </citation>
    <scope>NUCLEOTIDE SEQUENCE [LARGE SCALE GENOMIC DNA]</scope>
    <source>
        <strain evidence="1 2">CFBP 6927</strain>
    </source>
</reference>